<dbReference type="RefSeq" id="WP_110828874.1">
    <property type="nucleotide sequence ID" value="NZ_BMQG01000007.1"/>
</dbReference>
<feature type="transmembrane region" description="Helical" evidence="1">
    <location>
        <begin position="240"/>
        <end position="258"/>
    </location>
</feature>
<dbReference type="PANTHER" id="PTHR37305">
    <property type="entry name" value="INTEGRAL MEMBRANE PROTEIN-RELATED"/>
    <property type="match status" value="1"/>
</dbReference>
<keyword evidence="1" id="KW-0812">Transmembrane</keyword>
<sequence length="263" mass="28281">MLTLLNLEFRKLFGARSVRLALLVTLLLPLLWTFAPRLDQLFAPGQAADLVSGWQLPFISIFMSIQFLLPLFIAVMAAEMIGAEVAHGTLAPLLLRPVDRTRVILSKLIVAVTYPFVLLFTTLLGSLIAGLPLGFGTFNGGTGFDAANLVGVGVLSSQAAFLEVLRGTLLAGVSLMPIAALALLFGILYLNTAAAALATFATLIVMRLFVVLPQAVQPILLTSYFDLFMRSQQGSIGKDLILLLIYTAGFGLLSILAFDRRDV</sequence>
<feature type="transmembrane region" description="Helical" evidence="1">
    <location>
        <begin position="197"/>
        <end position="220"/>
    </location>
</feature>
<comment type="caution">
    <text evidence="2">The sequence shown here is derived from an EMBL/GenBank/DDBJ whole genome shotgun (WGS) entry which is preliminary data.</text>
</comment>
<evidence type="ECO:0000256" key="1">
    <source>
        <dbReference type="SAM" id="Phobius"/>
    </source>
</evidence>
<feature type="transmembrane region" description="Helical" evidence="1">
    <location>
        <begin position="57"/>
        <end position="83"/>
    </location>
</feature>
<keyword evidence="3" id="KW-1185">Reference proteome</keyword>
<keyword evidence="1" id="KW-0472">Membrane</keyword>
<gene>
    <name evidence="2" type="ORF">GCM10008956_23700</name>
</gene>
<protein>
    <submittedName>
        <fullName evidence="2">ABC transporter permease</fullName>
    </submittedName>
</protein>
<dbReference type="Proteomes" id="UP000600547">
    <property type="component" value="Unassembled WGS sequence"/>
</dbReference>
<feature type="transmembrane region" description="Helical" evidence="1">
    <location>
        <begin position="104"/>
        <end position="129"/>
    </location>
</feature>
<dbReference type="PANTHER" id="PTHR37305:SF1">
    <property type="entry name" value="MEMBRANE PROTEIN"/>
    <property type="match status" value="1"/>
</dbReference>
<dbReference type="EMBL" id="BMQG01000007">
    <property type="protein sequence ID" value="GGM46800.1"/>
    <property type="molecule type" value="Genomic_DNA"/>
</dbReference>
<reference evidence="3" key="1">
    <citation type="journal article" date="2019" name="Int. J. Syst. Evol. Microbiol.">
        <title>The Global Catalogue of Microorganisms (GCM) 10K type strain sequencing project: providing services to taxonomists for standard genome sequencing and annotation.</title>
        <authorList>
            <consortium name="The Broad Institute Genomics Platform"/>
            <consortium name="The Broad Institute Genome Sequencing Center for Infectious Disease"/>
            <person name="Wu L."/>
            <person name="Ma J."/>
        </authorList>
    </citation>
    <scope>NUCLEOTIDE SEQUENCE [LARGE SCALE GENOMIC DNA]</scope>
    <source>
        <strain evidence="3">JCM 31047</strain>
    </source>
</reference>
<dbReference type="AlphaFoldDB" id="A0A8H9GQN0"/>
<organism evidence="2 3">
    <name type="scientific">Deinococcus arenae</name>
    <dbReference type="NCBI Taxonomy" id="1452751"/>
    <lineage>
        <taxon>Bacteria</taxon>
        <taxon>Thermotogati</taxon>
        <taxon>Deinococcota</taxon>
        <taxon>Deinococci</taxon>
        <taxon>Deinococcales</taxon>
        <taxon>Deinococcaceae</taxon>
        <taxon>Deinococcus</taxon>
    </lineage>
</organism>
<name>A0A8H9GQN0_9DEIO</name>
<dbReference type="Pfam" id="PF12730">
    <property type="entry name" value="ABC2_membrane_4"/>
    <property type="match status" value="1"/>
</dbReference>
<keyword evidence="1" id="KW-1133">Transmembrane helix</keyword>
<evidence type="ECO:0000313" key="3">
    <source>
        <dbReference type="Proteomes" id="UP000600547"/>
    </source>
</evidence>
<feature type="transmembrane region" description="Helical" evidence="1">
    <location>
        <begin position="169"/>
        <end position="190"/>
    </location>
</feature>
<accession>A0A8H9GQN0</accession>
<proteinExistence type="predicted"/>
<evidence type="ECO:0000313" key="2">
    <source>
        <dbReference type="EMBL" id="GGM46800.1"/>
    </source>
</evidence>